<proteinExistence type="predicted"/>
<dbReference type="InterPro" id="IPR016071">
    <property type="entry name" value="Staphylococal_nuclease_OB-fold"/>
</dbReference>
<dbReference type="Pfam" id="PF00565">
    <property type="entry name" value="SNase"/>
    <property type="match status" value="1"/>
</dbReference>
<evidence type="ECO:0000259" key="1">
    <source>
        <dbReference type="SMART" id="SM00318"/>
    </source>
</evidence>
<name>A0A6J5M3T6_9CAUD</name>
<reference evidence="2" key="1">
    <citation type="submission" date="2020-04" db="EMBL/GenBank/DDBJ databases">
        <authorList>
            <person name="Chiriac C."/>
            <person name="Salcher M."/>
            <person name="Ghai R."/>
            <person name="Kavagutti S V."/>
        </authorList>
    </citation>
    <scope>NUCLEOTIDE SEQUENCE</scope>
</reference>
<organism evidence="2">
    <name type="scientific">uncultured Caudovirales phage</name>
    <dbReference type="NCBI Taxonomy" id="2100421"/>
    <lineage>
        <taxon>Viruses</taxon>
        <taxon>Duplodnaviria</taxon>
        <taxon>Heunggongvirae</taxon>
        <taxon>Uroviricota</taxon>
        <taxon>Caudoviricetes</taxon>
        <taxon>Peduoviridae</taxon>
        <taxon>Maltschvirus</taxon>
        <taxon>Maltschvirus maltsch</taxon>
    </lineage>
</organism>
<sequence>MKRLLAAVLVGFLALPAAAEPRFTVTWSDADSGTLIGDKQRILFRLHDIDAPETWSRNAKCEREIELGYLAKEAAVKLTTGADLDITAAYGFDHFARLVIDLSAGGKDVGKSLIASGHVRTWDYDGGQAKPLWCGKK</sequence>
<dbReference type="Gene3D" id="2.40.50.90">
    <property type="match status" value="1"/>
</dbReference>
<dbReference type="SMART" id="SM00318">
    <property type="entry name" value="SNc"/>
    <property type="match status" value="1"/>
</dbReference>
<dbReference type="InterPro" id="IPR035437">
    <property type="entry name" value="SNase_OB-fold_sf"/>
</dbReference>
<protein>
    <submittedName>
        <fullName evidence="2">COG1525 Micrococcal nuclease (Thermonuclease) homologs</fullName>
    </submittedName>
</protein>
<evidence type="ECO:0000313" key="2">
    <source>
        <dbReference type="EMBL" id="CAB4140882.1"/>
    </source>
</evidence>
<feature type="domain" description="TNase-like" evidence="1">
    <location>
        <begin position="19"/>
        <end position="135"/>
    </location>
</feature>
<accession>A0A6J5M3T6</accession>
<dbReference type="EMBL" id="LR796383">
    <property type="protein sequence ID" value="CAB4140882.1"/>
    <property type="molecule type" value="Genomic_DNA"/>
</dbReference>
<dbReference type="SUPFAM" id="SSF50199">
    <property type="entry name" value="Staphylococcal nuclease"/>
    <property type="match status" value="1"/>
</dbReference>
<gene>
    <name evidence="2" type="ORF">UFOVP399_2</name>
</gene>